<keyword evidence="3 5" id="KW-1133">Transmembrane helix</keyword>
<dbReference type="InterPro" id="IPR036259">
    <property type="entry name" value="MFS_trans_sf"/>
</dbReference>
<feature type="transmembrane region" description="Helical" evidence="5">
    <location>
        <begin position="20"/>
        <end position="46"/>
    </location>
</feature>
<protein>
    <recommendedName>
        <fullName evidence="6">Major facilitator superfamily (MFS) profile domain-containing protein</fullName>
    </recommendedName>
</protein>
<feature type="transmembrane region" description="Helical" evidence="5">
    <location>
        <begin position="425"/>
        <end position="442"/>
    </location>
</feature>
<dbReference type="EMBL" id="BMOE01000001">
    <property type="protein sequence ID" value="GGJ62995.1"/>
    <property type="molecule type" value="Genomic_DNA"/>
</dbReference>
<dbReference type="SUPFAM" id="SSF103473">
    <property type="entry name" value="MFS general substrate transporter"/>
    <property type="match status" value="1"/>
</dbReference>
<feature type="transmembrane region" description="Helical" evidence="5">
    <location>
        <begin position="58"/>
        <end position="79"/>
    </location>
</feature>
<feature type="transmembrane region" description="Helical" evidence="5">
    <location>
        <begin position="393"/>
        <end position="413"/>
    </location>
</feature>
<feature type="transmembrane region" description="Helical" evidence="5">
    <location>
        <begin position="221"/>
        <end position="246"/>
    </location>
</feature>
<evidence type="ECO:0000256" key="4">
    <source>
        <dbReference type="ARBA" id="ARBA00023136"/>
    </source>
</evidence>
<name>A0A917P5V2_9DEIO</name>
<evidence type="ECO:0000256" key="2">
    <source>
        <dbReference type="ARBA" id="ARBA00022692"/>
    </source>
</evidence>
<dbReference type="Pfam" id="PF07690">
    <property type="entry name" value="MFS_1"/>
    <property type="match status" value="1"/>
</dbReference>
<feature type="transmembrane region" description="Helical" evidence="5">
    <location>
        <begin position="295"/>
        <end position="318"/>
    </location>
</feature>
<feature type="transmembrane region" description="Helical" evidence="5">
    <location>
        <begin position="462"/>
        <end position="485"/>
    </location>
</feature>
<keyword evidence="2 5" id="KW-0812">Transmembrane</keyword>
<reference evidence="7" key="2">
    <citation type="submission" date="2020-09" db="EMBL/GenBank/DDBJ databases">
        <authorList>
            <person name="Sun Q."/>
            <person name="Ohkuma M."/>
        </authorList>
    </citation>
    <scope>NUCLEOTIDE SEQUENCE</scope>
    <source>
        <strain evidence="7">JCM 14371</strain>
    </source>
</reference>
<dbReference type="Gene3D" id="1.20.1250.20">
    <property type="entry name" value="MFS general substrate transporter like domains"/>
    <property type="match status" value="2"/>
</dbReference>
<dbReference type="InterPro" id="IPR011701">
    <property type="entry name" value="MFS"/>
</dbReference>
<dbReference type="PROSITE" id="PS50850">
    <property type="entry name" value="MFS"/>
    <property type="match status" value="1"/>
</dbReference>
<evidence type="ECO:0000313" key="7">
    <source>
        <dbReference type="EMBL" id="GGJ62995.1"/>
    </source>
</evidence>
<dbReference type="PANTHER" id="PTHR23528">
    <property type="match status" value="1"/>
</dbReference>
<dbReference type="PROSITE" id="PS00216">
    <property type="entry name" value="SUGAR_TRANSPORT_1"/>
    <property type="match status" value="1"/>
</dbReference>
<dbReference type="InterPro" id="IPR005829">
    <property type="entry name" value="Sugar_transporter_CS"/>
</dbReference>
<gene>
    <name evidence="7" type="ORF">GCM10008939_03600</name>
</gene>
<dbReference type="GO" id="GO:0016020">
    <property type="term" value="C:membrane"/>
    <property type="evidence" value="ECO:0007669"/>
    <property type="project" value="UniProtKB-SubCell"/>
</dbReference>
<evidence type="ECO:0000256" key="3">
    <source>
        <dbReference type="ARBA" id="ARBA00022989"/>
    </source>
</evidence>
<comment type="caution">
    <text evidence="7">The sequence shown here is derived from an EMBL/GenBank/DDBJ whole genome shotgun (WGS) entry which is preliminary data.</text>
</comment>
<evidence type="ECO:0000256" key="1">
    <source>
        <dbReference type="ARBA" id="ARBA00004141"/>
    </source>
</evidence>
<evidence type="ECO:0000313" key="8">
    <source>
        <dbReference type="Proteomes" id="UP000635726"/>
    </source>
</evidence>
<keyword evidence="4 5" id="KW-0472">Membrane</keyword>
<organism evidence="7 8">
    <name type="scientific">Deinococcus aquiradiocola</name>
    <dbReference type="NCBI Taxonomy" id="393059"/>
    <lineage>
        <taxon>Bacteria</taxon>
        <taxon>Thermotogati</taxon>
        <taxon>Deinococcota</taxon>
        <taxon>Deinococci</taxon>
        <taxon>Deinococcales</taxon>
        <taxon>Deinococcaceae</taxon>
        <taxon>Deinococcus</taxon>
    </lineage>
</organism>
<feature type="transmembrane region" description="Helical" evidence="5">
    <location>
        <begin position="190"/>
        <end position="209"/>
    </location>
</feature>
<dbReference type="InterPro" id="IPR020846">
    <property type="entry name" value="MFS_dom"/>
</dbReference>
<dbReference type="AlphaFoldDB" id="A0A917P5V2"/>
<accession>A0A917P5V2</accession>
<feature type="transmembrane region" description="Helical" evidence="5">
    <location>
        <begin position="252"/>
        <end position="274"/>
    </location>
</feature>
<feature type="transmembrane region" description="Helical" evidence="5">
    <location>
        <begin position="99"/>
        <end position="124"/>
    </location>
</feature>
<dbReference type="PANTHER" id="PTHR23528:SF1">
    <property type="entry name" value="MAJOR FACILITATOR SUPERFAMILY (MFS) PROFILE DOMAIN-CONTAINING PROTEIN"/>
    <property type="match status" value="1"/>
</dbReference>
<reference evidence="7" key="1">
    <citation type="journal article" date="2014" name="Int. J. Syst. Evol. Microbiol.">
        <title>Complete genome sequence of Corynebacterium casei LMG S-19264T (=DSM 44701T), isolated from a smear-ripened cheese.</title>
        <authorList>
            <consortium name="US DOE Joint Genome Institute (JGI-PGF)"/>
            <person name="Walter F."/>
            <person name="Albersmeier A."/>
            <person name="Kalinowski J."/>
            <person name="Ruckert C."/>
        </authorList>
    </citation>
    <scope>NUCLEOTIDE SEQUENCE</scope>
    <source>
        <strain evidence="7">JCM 14371</strain>
    </source>
</reference>
<feature type="domain" description="Major facilitator superfamily (MFS) profile" evidence="6">
    <location>
        <begin position="1"/>
        <end position="492"/>
    </location>
</feature>
<proteinExistence type="predicted"/>
<sequence length="492" mass="52358">MRYSAHMTTTTPFPSPPLRISPWALSSFWSGSAFHWLLLLLILLPADVLKFVGEDRKGTFMGLVVGIGAVMALVLPPLIGTLSDRVGKRLAFLRWGVAINVVGLAVMLFASQALGGLGGFWVYLLGYLFVQAGNNTATSPYSALIPELVPQQDRGRYSGVMGQLQAIGQLVGALLAFGLGQLGLPSAVSYVLIGVVLVGSAAITLRQVPEPPLTPQPGNHARWFLGSVGRAAAVVAVLGGAYLLLAQAVPGFSLWMAFALPVLVVVAVVVAGVLDRRGTLSMTPHPMIGERLMTVFLYQPFLWVFITRMLFSLGQYSVQPFLQYYTGDVLGQKHPGTATSIMLACIIVGSIVSAIVGGRLSDRVGRKPIIYVAGTVMAAAALSLLFAPNFVAALALALAFGLGYGAFVSVDWALGSDAMPSRATYARDMGLWHVAFVAPQLSSAPQGFLLDWGNAYGRTHDFLNMGYFIVFGIAAACFLLGVILVRNIRSVR</sequence>
<dbReference type="Proteomes" id="UP000635726">
    <property type="component" value="Unassembled WGS sequence"/>
</dbReference>
<keyword evidence="8" id="KW-1185">Reference proteome</keyword>
<feature type="transmembrane region" description="Helical" evidence="5">
    <location>
        <begin position="338"/>
        <end position="357"/>
    </location>
</feature>
<evidence type="ECO:0000256" key="5">
    <source>
        <dbReference type="SAM" id="Phobius"/>
    </source>
</evidence>
<comment type="subcellular location">
    <subcellularLocation>
        <location evidence="1">Membrane</location>
        <topology evidence="1">Multi-pass membrane protein</topology>
    </subcellularLocation>
</comment>
<dbReference type="GO" id="GO:0022857">
    <property type="term" value="F:transmembrane transporter activity"/>
    <property type="evidence" value="ECO:0007669"/>
    <property type="project" value="InterPro"/>
</dbReference>
<feature type="transmembrane region" description="Helical" evidence="5">
    <location>
        <begin position="369"/>
        <end position="387"/>
    </location>
</feature>
<evidence type="ECO:0000259" key="6">
    <source>
        <dbReference type="PROSITE" id="PS50850"/>
    </source>
</evidence>